<name>A0A9P0HPG9_NEZVI</name>
<proteinExistence type="predicted"/>
<dbReference type="EMBL" id="OV725082">
    <property type="protein sequence ID" value="CAH1406573.1"/>
    <property type="molecule type" value="Genomic_DNA"/>
</dbReference>
<reference evidence="2" key="1">
    <citation type="submission" date="2022-01" db="EMBL/GenBank/DDBJ databases">
        <authorList>
            <person name="King R."/>
        </authorList>
    </citation>
    <scope>NUCLEOTIDE SEQUENCE</scope>
</reference>
<dbReference type="Proteomes" id="UP001152798">
    <property type="component" value="Chromosome 6"/>
</dbReference>
<protein>
    <submittedName>
        <fullName evidence="2">Uncharacterized protein</fullName>
    </submittedName>
</protein>
<organism evidence="2 3">
    <name type="scientific">Nezara viridula</name>
    <name type="common">Southern green stink bug</name>
    <name type="synonym">Cimex viridulus</name>
    <dbReference type="NCBI Taxonomy" id="85310"/>
    <lineage>
        <taxon>Eukaryota</taxon>
        <taxon>Metazoa</taxon>
        <taxon>Ecdysozoa</taxon>
        <taxon>Arthropoda</taxon>
        <taxon>Hexapoda</taxon>
        <taxon>Insecta</taxon>
        <taxon>Pterygota</taxon>
        <taxon>Neoptera</taxon>
        <taxon>Paraneoptera</taxon>
        <taxon>Hemiptera</taxon>
        <taxon>Heteroptera</taxon>
        <taxon>Panheteroptera</taxon>
        <taxon>Pentatomomorpha</taxon>
        <taxon>Pentatomoidea</taxon>
        <taxon>Pentatomidae</taxon>
        <taxon>Pentatominae</taxon>
        <taxon>Nezara</taxon>
    </lineage>
</organism>
<evidence type="ECO:0000256" key="1">
    <source>
        <dbReference type="SAM" id="MobiDB-lite"/>
    </source>
</evidence>
<accession>A0A9P0HPG9</accession>
<evidence type="ECO:0000313" key="3">
    <source>
        <dbReference type="Proteomes" id="UP001152798"/>
    </source>
</evidence>
<keyword evidence="3" id="KW-1185">Reference proteome</keyword>
<feature type="region of interest" description="Disordered" evidence="1">
    <location>
        <begin position="1"/>
        <end position="22"/>
    </location>
</feature>
<dbReference type="OrthoDB" id="10361441at2759"/>
<feature type="compositionally biased region" description="Basic and acidic residues" evidence="1">
    <location>
        <begin position="1"/>
        <end position="21"/>
    </location>
</feature>
<dbReference type="AlphaFoldDB" id="A0A9P0HPG9"/>
<evidence type="ECO:0000313" key="2">
    <source>
        <dbReference type="EMBL" id="CAH1406573.1"/>
    </source>
</evidence>
<sequence length="97" mass="11110">MARPSSPDELHPSSAEVEDRLPPPSLIRVLSNKWFIIHLHGHHQLDKAYIPHGKERLVRLEDMLEEYGPFGPPDIFLLMSAIKSRLEDRSPPNRILG</sequence>
<gene>
    <name evidence="2" type="ORF">NEZAVI_LOCUS14484</name>
</gene>